<sequence>METSIGGNDALKVSRGLPYLINLSAVKLSVSFEHSDFPCFVVVMMPDVGKVELPYCLRPVKEQTFDQSECFAGCFLSDINMVISAPTGSGKTVLFKLCIPRLLSRIKDGGLSFFSDIGLLLIDEVHLLNDQRGASLEAIVNNLKMLARNPEMNSCALARIRFIAVSATIPYVEDLGKFTLASTA</sequence>
<dbReference type="InterPro" id="IPR027417">
    <property type="entry name" value="P-loop_NTPase"/>
</dbReference>
<protein>
    <recommendedName>
        <fullName evidence="1">DEAD/DEAH-box helicase domain-containing protein</fullName>
    </recommendedName>
</protein>
<dbReference type="Gene3D" id="3.40.50.300">
    <property type="entry name" value="P-loop containing nucleotide triphosphate hydrolases"/>
    <property type="match status" value="2"/>
</dbReference>
<gene>
    <name evidence="2" type="ORF">Syun_014963</name>
</gene>
<evidence type="ECO:0000259" key="1">
    <source>
        <dbReference type="Pfam" id="PF00270"/>
    </source>
</evidence>
<dbReference type="PANTHER" id="PTHR47835">
    <property type="entry name" value="HFM1, ATP DEPENDENT DNA HELICASE HOMOLOG"/>
    <property type="match status" value="1"/>
</dbReference>
<dbReference type="GO" id="GO:0005524">
    <property type="term" value="F:ATP binding"/>
    <property type="evidence" value="ECO:0007669"/>
    <property type="project" value="InterPro"/>
</dbReference>
<name>A0AAP0JM15_9MAGN</name>
<dbReference type="PANTHER" id="PTHR47835:SF3">
    <property type="entry name" value="HELICASE FOR MEIOSIS 1"/>
    <property type="match status" value="1"/>
</dbReference>
<dbReference type="AlphaFoldDB" id="A0AAP0JM15"/>
<comment type="caution">
    <text evidence="2">The sequence shown here is derived from an EMBL/GenBank/DDBJ whole genome shotgun (WGS) entry which is preliminary data.</text>
</comment>
<feature type="domain" description="DEAD/DEAH-box helicase" evidence="1">
    <location>
        <begin position="111"/>
        <end position="173"/>
    </location>
</feature>
<dbReference type="GO" id="GO:0003676">
    <property type="term" value="F:nucleic acid binding"/>
    <property type="evidence" value="ECO:0007669"/>
    <property type="project" value="InterPro"/>
</dbReference>
<keyword evidence="3" id="KW-1185">Reference proteome</keyword>
<dbReference type="SUPFAM" id="SSF52540">
    <property type="entry name" value="P-loop containing nucleoside triphosphate hydrolases"/>
    <property type="match status" value="1"/>
</dbReference>
<proteinExistence type="predicted"/>
<dbReference type="EMBL" id="JBBNAF010000006">
    <property type="protein sequence ID" value="KAK9135633.1"/>
    <property type="molecule type" value="Genomic_DNA"/>
</dbReference>
<dbReference type="InterPro" id="IPR011545">
    <property type="entry name" value="DEAD/DEAH_box_helicase_dom"/>
</dbReference>
<evidence type="ECO:0000313" key="2">
    <source>
        <dbReference type="EMBL" id="KAK9135633.1"/>
    </source>
</evidence>
<reference evidence="2 3" key="1">
    <citation type="submission" date="2024-01" db="EMBL/GenBank/DDBJ databases">
        <title>Genome assemblies of Stephania.</title>
        <authorList>
            <person name="Yang L."/>
        </authorList>
    </citation>
    <scope>NUCLEOTIDE SEQUENCE [LARGE SCALE GENOMIC DNA]</scope>
    <source>
        <strain evidence="2">YNDBR</strain>
        <tissue evidence="2">Leaf</tissue>
    </source>
</reference>
<dbReference type="Pfam" id="PF00270">
    <property type="entry name" value="DEAD"/>
    <property type="match status" value="1"/>
</dbReference>
<organism evidence="2 3">
    <name type="scientific">Stephania yunnanensis</name>
    <dbReference type="NCBI Taxonomy" id="152371"/>
    <lineage>
        <taxon>Eukaryota</taxon>
        <taxon>Viridiplantae</taxon>
        <taxon>Streptophyta</taxon>
        <taxon>Embryophyta</taxon>
        <taxon>Tracheophyta</taxon>
        <taxon>Spermatophyta</taxon>
        <taxon>Magnoliopsida</taxon>
        <taxon>Ranunculales</taxon>
        <taxon>Menispermaceae</taxon>
        <taxon>Menispermoideae</taxon>
        <taxon>Cissampelideae</taxon>
        <taxon>Stephania</taxon>
    </lineage>
</organism>
<accession>A0AAP0JM15</accession>
<dbReference type="GO" id="GO:0016787">
    <property type="term" value="F:hydrolase activity"/>
    <property type="evidence" value="ECO:0007669"/>
    <property type="project" value="UniProtKB-KW"/>
</dbReference>
<dbReference type="GO" id="GO:0043138">
    <property type="term" value="F:3'-5' DNA helicase activity"/>
    <property type="evidence" value="ECO:0007669"/>
    <property type="project" value="UniProtKB-EC"/>
</dbReference>
<dbReference type="InterPro" id="IPR052247">
    <property type="entry name" value="Meiotic_Crossover_Helicase"/>
</dbReference>
<evidence type="ECO:0000313" key="3">
    <source>
        <dbReference type="Proteomes" id="UP001420932"/>
    </source>
</evidence>
<dbReference type="Proteomes" id="UP001420932">
    <property type="component" value="Unassembled WGS sequence"/>
</dbReference>